<dbReference type="AlphaFoldDB" id="A0A3N4LW44"/>
<evidence type="ECO:0000313" key="3">
    <source>
        <dbReference type="Proteomes" id="UP000267821"/>
    </source>
</evidence>
<feature type="compositionally biased region" description="Basic and acidic residues" evidence="1">
    <location>
        <begin position="316"/>
        <end position="325"/>
    </location>
</feature>
<dbReference type="EMBL" id="ML121540">
    <property type="protein sequence ID" value="RPB24861.1"/>
    <property type="molecule type" value="Genomic_DNA"/>
</dbReference>
<reference evidence="2 3" key="1">
    <citation type="journal article" date="2018" name="Nat. Ecol. Evol.">
        <title>Pezizomycetes genomes reveal the molecular basis of ectomycorrhizal truffle lifestyle.</title>
        <authorList>
            <person name="Murat C."/>
            <person name="Payen T."/>
            <person name="Noel B."/>
            <person name="Kuo A."/>
            <person name="Morin E."/>
            <person name="Chen J."/>
            <person name="Kohler A."/>
            <person name="Krizsan K."/>
            <person name="Balestrini R."/>
            <person name="Da Silva C."/>
            <person name="Montanini B."/>
            <person name="Hainaut M."/>
            <person name="Levati E."/>
            <person name="Barry K.W."/>
            <person name="Belfiori B."/>
            <person name="Cichocki N."/>
            <person name="Clum A."/>
            <person name="Dockter R.B."/>
            <person name="Fauchery L."/>
            <person name="Guy J."/>
            <person name="Iotti M."/>
            <person name="Le Tacon F."/>
            <person name="Lindquist E.A."/>
            <person name="Lipzen A."/>
            <person name="Malagnac F."/>
            <person name="Mello A."/>
            <person name="Molinier V."/>
            <person name="Miyauchi S."/>
            <person name="Poulain J."/>
            <person name="Riccioni C."/>
            <person name="Rubini A."/>
            <person name="Sitrit Y."/>
            <person name="Splivallo R."/>
            <person name="Traeger S."/>
            <person name="Wang M."/>
            <person name="Zifcakova L."/>
            <person name="Wipf D."/>
            <person name="Zambonelli A."/>
            <person name="Paolocci F."/>
            <person name="Nowrousian M."/>
            <person name="Ottonello S."/>
            <person name="Baldrian P."/>
            <person name="Spatafora J.W."/>
            <person name="Henrissat B."/>
            <person name="Nagy L.G."/>
            <person name="Aury J.M."/>
            <person name="Wincker P."/>
            <person name="Grigoriev I.V."/>
            <person name="Bonfante P."/>
            <person name="Martin F.M."/>
        </authorList>
    </citation>
    <scope>NUCLEOTIDE SEQUENCE [LARGE SCALE GENOMIC DNA]</scope>
    <source>
        <strain evidence="2 3">ATCC MYA-4762</strain>
    </source>
</reference>
<feature type="compositionally biased region" description="Polar residues" evidence="1">
    <location>
        <begin position="219"/>
        <end position="230"/>
    </location>
</feature>
<keyword evidence="3" id="KW-1185">Reference proteome</keyword>
<organism evidence="2 3">
    <name type="scientific">Terfezia boudieri ATCC MYA-4762</name>
    <dbReference type="NCBI Taxonomy" id="1051890"/>
    <lineage>
        <taxon>Eukaryota</taxon>
        <taxon>Fungi</taxon>
        <taxon>Dikarya</taxon>
        <taxon>Ascomycota</taxon>
        <taxon>Pezizomycotina</taxon>
        <taxon>Pezizomycetes</taxon>
        <taxon>Pezizales</taxon>
        <taxon>Pezizaceae</taxon>
        <taxon>Terfezia</taxon>
    </lineage>
</organism>
<feature type="compositionally biased region" description="Polar residues" evidence="1">
    <location>
        <begin position="283"/>
        <end position="301"/>
    </location>
</feature>
<protein>
    <submittedName>
        <fullName evidence="2">Uncharacterized protein</fullName>
    </submittedName>
</protein>
<name>A0A3N4LW44_9PEZI</name>
<proteinExistence type="predicted"/>
<dbReference type="OrthoDB" id="5327145at2759"/>
<evidence type="ECO:0000256" key="1">
    <source>
        <dbReference type="SAM" id="MobiDB-lite"/>
    </source>
</evidence>
<evidence type="ECO:0000313" key="2">
    <source>
        <dbReference type="EMBL" id="RPB24861.1"/>
    </source>
</evidence>
<dbReference type="Proteomes" id="UP000267821">
    <property type="component" value="Unassembled WGS sequence"/>
</dbReference>
<feature type="region of interest" description="Disordered" evidence="1">
    <location>
        <begin position="1"/>
        <end position="39"/>
    </location>
</feature>
<sequence>MFAYEKENVLHAGPQLQPGKAGASKMAPKTPAPKTPFRMPLDRENIETVKKGLTVKKSAFQLDPSAFVTPIGPRRIPLGGKTTNAKALRSEQKEKLQLKLQQSPVTKTVIRDNEEEIPEIEYMPPKPIDLPDIPDNFIEPDYNLIRNNMFTNAYSFYLDARDENGKTKLERQMDAIIEEQEKEMLAEADGIILPKKTPPKKIMAVRRVPPTAGGKRTSRPTSRVGRQTPTAIGRTVVSAISHPPVNTKQTNGVSSRPTSRSGTTNRPTSRANTAEPNYPRPTSAASTTSRYGTTQSTNRLSTVAPKAVSGSSFVKGKTEPIKAEPKPPTGKTLEDEAEEVLREMMYADIAGDVVDDKRVDLDDIKFDEDDIVFQF</sequence>
<dbReference type="InParanoid" id="A0A3N4LW44"/>
<feature type="compositionally biased region" description="Polar residues" evidence="1">
    <location>
        <begin position="244"/>
        <end position="275"/>
    </location>
</feature>
<accession>A0A3N4LW44</accession>
<feature type="region of interest" description="Disordered" evidence="1">
    <location>
        <begin position="204"/>
        <end position="333"/>
    </location>
</feature>
<gene>
    <name evidence="2" type="ORF">L211DRAFT_848673</name>
</gene>